<evidence type="ECO:0000313" key="4">
    <source>
        <dbReference type="Proteomes" id="UP001595824"/>
    </source>
</evidence>
<keyword evidence="2" id="KW-0732">Signal</keyword>
<dbReference type="EMBL" id="JBHSDP010000027">
    <property type="protein sequence ID" value="MFC4331644.1"/>
    <property type="molecule type" value="Genomic_DNA"/>
</dbReference>
<gene>
    <name evidence="3" type="ORF">ACFPC0_28500</name>
</gene>
<dbReference type="Proteomes" id="UP001595824">
    <property type="component" value="Unassembled WGS sequence"/>
</dbReference>
<feature type="signal peptide" evidence="2">
    <location>
        <begin position="1"/>
        <end position="29"/>
    </location>
</feature>
<feature type="region of interest" description="Disordered" evidence="1">
    <location>
        <begin position="30"/>
        <end position="49"/>
    </location>
</feature>
<feature type="chain" id="PRO_5046634680" description="Secreted protein" evidence="2">
    <location>
        <begin position="30"/>
        <end position="288"/>
    </location>
</feature>
<proteinExistence type="predicted"/>
<evidence type="ECO:0000256" key="2">
    <source>
        <dbReference type="SAM" id="SignalP"/>
    </source>
</evidence>
<sequence>MRGLPARRVASTALCAALLAGIGGPAAMAADSARGSGPAAAPRAPLPDPGTLLGQVQNLAGLGGTLAPVRDLVTAVLDPEQGVLSAADTQKLGTAAKDALAQVDAALTAGTAQTAPAAAASTTPSTVPFAAAPAAPAVPAAPVSSGVLLPAAGTPRVAAPRAADPTSDALAAVRKSLDGLLKAIAAGDSTQVLPATDSLVKELTALVGTGLPAGALSTQPAASGMDPAATASTLPALTDPVAAVPDLQIPDLQIPDLQIPEIGVPDTTVPEAPAPAATVPAAAGAAGA</sequence>
<feature type="compositionally biased region" description="Low complexity" evidence="1">
    <location>
        <begin position="30"/>
        <end position="43"/>
    </location>
</feature>
<protein>
    <recommendedName>
        <fullName evidence="5">Secreted protein</fullName>
    </recommendedName>
</protein>
<comment type="caution">
    <text evidence="3">The sequence shown here is derived from an EMBL/GenBank/DDBJ whole genome shotgun (WGS) entry which is preliminary data.</text>
</comment>
<feature type="region of interest" description="Disordered" evidence="1">
    <location>
        <begin position="267"/>
        <end position="288"/>
    </location>
</feature>
<evidence type="ECO:0000256" key="1">
    <source>
        <dbReference type="SAM" id="MobiDB-lite"/>
    </source>
</evidence>
<dbReference type="RefSeq" id="WP_381743039.1">
    <property type="nucleotide sequence ID" value="NZ_JBHSDP010000027.1"/>
</dbReference>
<evidence type="ECO:0008006" key="5">
    <source>
        <dbReference type="Google" id="ProtNLM"/>
    </source>
</evidence>
<accession>A0ABV8TLR1</accession>
<keyword evidence="4" id="KW-1185">Reference proteome</keyword>
<evidence type="ECO:0000313" key="3">
    <source>
        <dbReference type="EMBL" id="MFC4331644.1"/>
    </source>
</evidence>
<name>A0ABV8TLR1_9ACTN</name>
<reference evidence="4" key="1">
    <citation type="journal article" date="2019" name="Int. J. Syst. Evol. Microbiol.">
        <title>The Global Catalogue of Microorganisms (GCM) 10K type strain sequencing project: providing services to taxonomists for standard genome sequencing and annotation.</title>
        <authorList>
            <consortium name="The Broad Institute Genomics Platform"/>
            <consortium name="The Broad Institute Genome Sequencing Center for Infectious Disease"/>
            <person name="Wu L."/>
            <person name="Ma J."/>
        </authorList>
    </citation>
    <scope>NUCLEOTIDE SEQUENCE [LARGE SCALE GENOMIC DNA]</scope>
    <source>
        <strain evidence="4">PCU 347</strain>
    </source>
</reference>
<organism evidence="3 4">
    <name type="scientific">Streptomyces andamanensis</name>
    <dbReference type="NCBI Taxonomy" id="1565035"/>
    <lineage>
        <taxon>Bacteria</taxon>
        <taxon>Bacillati</taxon>
        <taxon>Actinomycetota</taxon>
        <taxon>Actinomycetes</taxon>
        <taxon>Kitasatosporales</taxon>
        <taxon>Streptomycetaceae</taxon>
        <taxon>Streptomyces</taxon>
    </lineage>
</organism>